<dbReference type="PROSITE" id="PS00623">
    <property type="entry name" value="GMC_OXRED_1"/>
    <property type="match status" value="1"/>
</dbReference>
<dbReference type="PIRSF" id="PIRSF000137">
    <property type="entry name" value="Alcohol_oxidase"/>
    <property type="match status" value="1"/>
</dbReference>
<feature type="binding site" evidence="2">
    <location>
        <begin position="532"/>
        <end position="533"/>
    </location>
    <ligand>
        <name>FAD</name>
        <dbReference type="ChEBI" id="CHEBI:57692"/>
    </ligand>
</feature>
<feature type="binding site" evidence="2">
    <location>
        <position position="232"/>
    </location>
    <ligand>
        <name>FAD</name>
        <dbReference type="ChEBI" id="CHEBI:57692"/>
    </ligand>
</feature>
<dbReference type="InterPro" id="IPR036188">
    <property type="entry name" value="FAD/NAD-bd_sf"/>
</dbReference>
<protein>
    <recommendedName>
        <fullName evidence="4 5">Glucose-methanol-choline oxidoreductase N-terminal domain-containing protein</fullName>
    </recommendedName>
</protein>
<proteinExistence type="inferred from homology"/>
<dbReference type="InterPro" id="IPR000172">
    <property type="entry name" value="GMC_OxRdtase_N"/>
</dbReference>
<comment type="similarity">
    <text evidence="1 3">Belongs to the GMC oxidoreductase family.</text>
</comment>
<dbReference type="GO" id="GO:0050660">
    <property type="term" value="F:flavin adenine dinucleotide binding"/>
    <property type="evidence" value="ECO:0007669"/>
    <property type="project" value="InterPro"/>
</dbReference>
<evidence type="ECO:0000259" key="4">
    <source>
        <dbReference type="PROSITE" id="PS00623"/>
    </source>
</evidence>
<keyword evidence="2 3" id="KW-0274">FAD</keyword>
<sequence>MDTAYDFVVIGGGTAGLVIASRLSEDPSISVLVLEAGADLTADPRVNIPIFYAALLGSDADWKFQSSPQPGLNGRVLGLNQGKALGGSSSLNAHVFVPPFKGAVDAWEELGNPGWNWSKLKDYFSKVYSSPTVAQDAKENLAIEDWPGLNEAKGPIQTSFGNKTHPIRRAWAELFRGSEQYNAGDPFIHSSVGSFSCLASIDSEGKRSNSASAYYKPAESRQNLHVLTNSFVERVLFDESKPPRAIGVQYNLDGVSKTIQAKSEVILAAGAFQSPKILQLSGVGRAELLEQHGIDIVMDLPGVGQNLQDHMILYTAFQAKPELETKDSLVRQEPEAISQAMQEYAATQSGPLASLGVHTYAYLPLPEPDRSALQTLFTNDAPESSQHRATQAYYDIAKTTVLDPKRPSAAYLSALGQTNYPKDLKDGTIPAASLGKFVTLGVMLSQPLSRGSVHITCNNPEKPPIVDPGYLSNPLDLEVMARHMLRIKELAESPQLGELLEQPLKFRDPDADFQGDLDAARKYARDNLVSMWHFAGTCSMLPREKDGVVDSHLKVYGVEGLRVVDASAIPLISTANLQATVYAFAERAADLIKQEWKSK</sequence>
<dbReference type="VEuPathDB" id="FungiDB:AFLA_013390"/>
<feature type="binding site" evidence="2">
    <location>
        <begin position="92"/>
        <end position="95"/>
    </location>
    <ligand>
        <name>FAD</name>
        <dbReference type="ChEBI" id="CHEBI:57692"/>
    </ligand>
</feature>
<dbReference type="InterPro" id="IPR012132">
    <property type="entry name" value="GMC_OxRdtase"/>
</dbReference>
<evidence type="ECO:0000256" key="3">
    <source>
        <dbReference type="RuleBase" id="RU003968"/>
    </source>
</evidence>
<dbReference type="PANTHER" id="PTHR11552">
    <property type="entry name" value="GLUCOSE-METHANOL-CHOLINE GMC OXIDOREDUCTASE"/>
    <property type="match status" value="1"/>
</dbReference>
<dbReference type="Pfam" id="PF05199">
    <property type="entry name" value="GMC_oxred_C"/>
    <property type="match status" value="1"/>
</dbReference>
<gene>
    <name evidence="6" type="ORF">BDV35DRAFT_390573</name>
</gene>
<dbReference type="SUPFAM" id="SSF54373">
    <property type="entry name" value="FAD-linked reductases, C-terminal domain"/>
    <property type="match status" value="1"/>
</dbReference>
<reference evidence="6" key="1">
    <citation type="submission" date="2019-04" db="EMBL/GenBank/DDBJ databases">
        <title>Friends and foes A comparative genomics study of 23 Aspergillus species from section Flavi.</title>
        <authorList>
            <consortium name="DOE Joint Genome Institute"/>
            <person name="Kjaerbolling I."/>
            <person name="Vesth T."/>
            <person name="Frisvad J.C."/>
            <person name="Nybo J.L."/>
            <person name="Theobald S."/>
            <person name="Kildgaard S."/>
            <person name="Isbrandt T."/>
            <person name="Kuo A."/>
            <person name="Sato A."/>
            <person name="Lyhne E.K."/>
            <person name="Kogle M.E."/>
            <person name="Wiebenga A."/>
            <person name="Kun R.S."/>
            <person name="Lubbers R.J."/>
            <person name="Makela M.R."/>
            <person name="Barry K."/>
            <person name="Chovatia M."/>
            <person name="Clum A."/>
            <person name="Daum C."/>
            <person name="Haridas S."/>
            <person name="He G."/>
            <person name="LaButti K."/>
            <person name="Lipzen A."/>
            <person name="Mondo S."/>
            <person name="Riley R."/>
            <person name="Salamov A."/>
            <person name="Simmons B.A."/>
            <person name="Magnuson J.K."/>
            <person name="Henrissat B."/>
            <person name="Mortensen U.H."/>
            <person name="Larsen T.O."/>
            <person name="Devries R.P."/>
            <person name="Grigoriev I.V."/>
            <person name="Machida M."/>
            <person name="Baker S.E."/>
            <person name="Andersen M.R."/>
        </authorList>
    </citation>
    <scope>NUCLEOTIDE SEQUENCE [LARGE SCALE GENOMIC DNA]</scope>
    <source>
        <strain evidence="6">CBS 121.62</strain>
    </source>
</reference>
<dbReference type="VEuPathDB" id="FungiDB:F9C07_2287562"/>
<dbReference type="PROSITE" id="PS00624">
    <property type="entry name" value="GMC_OXRED_2"/>
    <property type="match status" value="1"/>
</dbReference>
<keyword evidence="3" id="KW-0285">Flavoprotein</keyword>
<dbReference type="GO" id="GO:0016614">
    <property type="term" value="F:oxidoreductase activity, acting on CH-OH group of donors"/>
    <property type="evidence" value="ECO:0007669"/>
    <property type="project" value="InterPro"/>
</dbReference>
<organism evidence="6">
    <name type="scientific">Aspergillus flavus</name>
    <dbReference type="NCBI Taxonomy" id="5059"/>
    <lineage>
        <taxon>Eukaryota</taxon>
        <taxon>Fungi</taxon>
        <taxon>Dikarya</taxon>
        <taxon>Ascomycota</taxon>
        <taxon>Pezizomycotina</taxon>
        <taxon>Eurotiomycetes</taxon>
        <taxon>Eurotiomycetidae</taxon>
        <taxon>Eurotiales</taxon>
        <taxon>Aspergillaceae</taxon>
        <taxon>Aspergillus</taxon>
        <taxon>Aspergillus subgen. Circumdati</taxon>
    </lineage>
</organism>
<dbReference type="PANTHER" id="PTHR11552:SF210">
    <property type="entry name" value="GLUCOSE-METHANOL-CHOLINE OXIDOREDUCTASE N-TERMINAL DOMAIN-CONTAINING PROTEIN-RELATED"/>
    <property type="match status" value="1"/>
</dbReference>
<dbReference type="EMBL" id="ML734575">
    <property type="protein sequence ID" value="KAB8249011.1"/>
    <property type="molecule type" value="Genomic_DNA"/>
</dbReference>
<evidence type="ECO:0000256" key="1">
    <source>
        <dbReference type="ARBA" id="ARBA00010790"/>
    </source>
</evidence>
<evidence type="ECO:0000259" key="5">
    <source>
        <dbReference type="PROSITE" id="PS00624"/>
    </source>
</evidence>
<evidence type="ECO:0000313" key="6">
    <source>
        <dbReference type="EMBL" id="KAB8249011.1"/>
    </source>
</evidence>
<feature type="domain" description="Glucose-methanol-choline oxidoreductase N-terminal" evidence="4">
    <location>
        <begin position="82"/>
        <end position="105"/>
    </location>
</feature>
<name>A0A5N6H3B6_ASPFL</name>
<dbReference type="SUPFAM" id="SSF51905">
    <property type="entry name" value="FAD/NAD(P)-binding domain"/>
    <property type="match status" value="1"/>
</dbReference>
<accession>A0A5N6H3B6</accession>
<dbReference type="InterPro" id="IPR007867">
    <property type="entry name" value="GMC_OxRtase_C"/>
</dbReference>
<feature type="domain" description="Glucose-methanol-choline oxidoreductase N-terminal" evidence="5">
    <location>
        <begin position="270"/>
        <end position="284"/>
    </location>
</feature>
<dbReference type="Pfam" id="PF00732">
    <property type="entry name" value="GMC_oxred_N"/>
    <property type="match status" value="1"/>
</dbReference>
<evidence type="ECO:0000256" key="2">
    <source>
        <dbReference type="PIRSR" id="PIRSR000137-2"/>
    </source>
</evidence>
<dbReference type="Proteomes" id="UP000325434">
    <property type="component" value="Unassembled WGS sequence"/>
</dbReference>
<dbReference type="Gene3D" id="3.30.560.10">
    <property type="entry name" value="Glucose Oxidase, domain 3"/>
    <property type="match status" value="1"/>
</dbReference>
<dbReference type="AlphaFoldDB" id="A0A5N6H3B6"/>
<comment type="cofactor">
    <cofactor evidence="2">
        <name>FAD</name>
        <dbReference type="ChEBI" id="CHEBI:57692"/>
    </cofactor>
</comment>
<dbReference type="Gene3D" id="3.50.50.60">
    <property type="entry name" value="FAD/NAD(P)-binding domain"/>
    <property type="match status" value="1"/>
</dbReference>